<sequence length="387" mass="44687">MTRHNETFLTNAGWDEAAILVYRTATEQQPTDTTLADSLFLIGSPLYEKMFDALHLSATSKLTLLIHQLEATIDQHQFLQLTGPYRIDPELPPHALFFSKLRRSVQLAFPTAEGLGTSPLGRKLHLFRSYIDLHNMTYIRTHYDGKTDYEKLQHYLIAFKLTCDYTTGANFHNRAATGFRFPANMKLQIPQKNTAPRPYNNARMAEFIVEIATGRFVSEWNCYTRLANGHYQSDPTAYELTNCRDIANTASFNYGVSHGQNHDVSKNDQSHQWLDVQHPADPLLRKQATRLWKSEGDFNKTGNYADLVKRGPRDVSAWHTIPVAQQDDMYQAFVAFCRNKRRNKGFHRFYRQLPHSQKRRTLTLVLYVISICLLLLILWLFSQLISL</sequence>
<dbReference type="EMBL" id="AODH01000011">
    <property type="protein sequence ID" value="EUJ41579.1"/>
    <property type="molecule type" value="Genomic_DNA"/>
</dbReference>
<protein>
    <recommendedName>
        <fullName evidence="4">DUF3114 domain-containing protein</fullName>
    </recommendedName>
</protein>
<organism evidence="2 3">
    <name type="scientific">Brochothrix campestris FSL F6-1037</name>
    <dbReference type="NCBI Taxonomy" id="1265861"/>
    <lineage>
        <taxon>Bacteria</taxon>
        <taxon>Bacillati</taxon>
        <taxon>Bacillota</taxon>
        <taxon>Bacilli</taxon>
        <taxon>Bacillales</taxon>
        <taxon>Listeriaceae</taxon>
        <taxon>Brochothrix</taxon>
    </lineage>
</organism>
<dbReference type="AlphaFoldDB" id="W7CPK9"/>
<evidence type="ECO:0000313" key="2">
    <source>
        <dbReference type="EMBL" id="EUJ41579.1"/>
    </source>
</evidence>
<keyword evidence="1" id="KW-0472">Membrane</keyword>
<comment type="caution">
    <text evidence="2">The sequence shown here is derived from an EMBL/GenBank/DDBJ whole genome shotgun (WGS) entry which is preliminary data.</text>
</comment>
<accession>W7CPK9</accession>
<gene>
    <name evidence="2" type="ORF">BCAMP_03320</name>
</gene>
<dbReference type="RefSeq" id="WP_051456841.1">
    <property type="nucleotide sequence ID" value="NZ_AODH01000011.1"/>
</dbReference>
<evidence type="ECO:0000313" key="3">
    <source>
        <dbReference type="Proteomes" id="UP000019243"/>
    </source>
</evidence>
<keyword evidence="1" id="KW-0812">Transmembrane</keyword>
<feature type="transmembrane region" description="Helical" evidence="1">
    <location>
        <begin position="361"/>
        <end position="381"/>
    </location>
</feature>
<dbReference type="InterPro" id="IPR021462">
    <property type="entry name" value="DUF3114"/>
</dbReference>
<keyword evidence="3" id="KW-1185">Reference proteome</keyword>
<reference evidence="2 3" key="1">
    <citation type="submission" date="2012-12" db="EMBL/GenBank/DDBJ databases">
        <title>Novel taxa of Listeriaceae from agricultural environments in the United States.</title>
        <authorList>
            <person name="den Bakker H.C."/>
            <person name="Allred A."/>
            <person name="Warchocki S."/>
            <person name="Wright E.M."/>
            <person name="Burrell A."/>
            <person name="Nightingale K.K."/>
            <person name="Kephart D."/>
            <person name="Wiedmann M."/>
        </authorList>
    </citation>
    <scope>NUCLEOTIDE SEQUENCE [LARGE SCALE GENOMIC DNA]</scope>
    <source>
        <strain evidence="2 3">FSL F6-1037</strain>
    </source>
</reference>
<dbReference type="Pfam" id="PF11311">
    <property type="entry name" value="DUF3114"/>
    <property type="match status" value="1"/>
</dbReference>
<evidence type="ECO:0008006" key="4">
    <source>
        <dbReference type="Google" id="ProtNLM"/>
    </source>
</evidence>
<keyword evidence="1" id="KW-1133">Transmembrane helix</keyword>
<name>W7CPK9_9LIST</name>
<proteinExistence type="predicted"/>
<dbReference type="STRING" id="1265861.BCAMP_03320"/>
<evidence type="ECO:0000256" key="1">
    <source>
        <dbReference type="SAM" id="Phobius"/>
    </source>
</evidence>
<dbReference type="Proteomes" id="UP000019243">
    <property type="component" value="Unassembled WGS sequence"/>
</dbReference>